<name>A0A1Q6D2Q7_GARVA</name>
<dbReference type="Proteomes" id="UP000258379">
    <property type="component" value="Unassembled WGS sequence"/>
</dbReference>
<proteinExistence type="predicted"/>
<reference evidence="1 2" key="1">
    <citation type="submission" date="2017-07" db="EMBL/GenBank/DDBJ databases">
        <title>A comparative genomics approach to explaining the enigmatic role of Gardnerella vaginalis in the vaginal microbiome.</title>
        <authorList>
            <person name="Vancuren S.J."/>
            <person name="Hill J.E."/>
        </authorList>
    </citation>
    <scope>NUCLEOTIDE SEQUENCE [LARGE SCALE GENOMIC DNA]</scope>
    <source>
        <strain evidence="1 2">WP023</strain>
    </source>
</reference>
<protein>
    <submittedName>
        <fullName evidence="1">DUF3021 domain-containing protein</fullName>
    </submittedName>
</protein>
<comment type="caution">
    <text evidence="1">The sequence shown here is derived from an EMBL/GenBank/DDBJ whole genome shotgun (WGS) entry which is preliminary data.</text>
</comment>
<dbReference type="AlphaFoldDB" id="A0A1Q6D2Q7"/>
<gene>
    <name evidence="1" type="ORF">CG405_06455</name>
</gene>
<organism evidence="1 2">
    <name type="scientific">Gardnerella vaginalis</name>
    <dbReference type="NCBI Taxonomy" id="2702"/>
    <lineage>
        <taxon>Bacteria</taxon>
        <taxon>Bacillati</taxon>
        <taxon>Actinomycetota</taxon>
        <taxon>Actinomycetes</taxon>
        <taxon>Bifidobacteriales</taxon>
        <taxon>Bifidobacteriaceae</taxon>
        <taxon>Gardnerella</taxon>
    </lineage>
</organism>
<accession>A0A1Q6D2Q7</accession>
<dbReference type="InterPro" id="IPR021560">
    <property type="entry name" value="DUF3021"/>
</dbReference>
<evidence type="ECO:0000313" key="2">
    <source>
        <dbReference type="Proteomes" id="UP000258379"/>
    </source>
</evidence>
<evidence type="ECO:0000313" key="1">
    <source>
        <dbReference type="EMBL" id="RFT28093.1"/>
    </source>
</evidence>
<sequence>MLSRIQKALRNVVLSVVKYKTIKNFNTNFLILKKEMIIMEKQVTTLGKTMAKNIVKGIGIGCTIFTAISFVSSLLAHSAVGNRIASYAVASFVIGIGYGVFAIFWSNERMSNLAKFVFALVPPIAIQFIVSVIVGWISFKDGPAVICGWIVFTVIFPIAIAAIIYYFEKKKAEEMNARLQALRKENK</sequence>
<dbReference type="Pfam" id="PF11457">
    <property type="entry name" value="DUF3021"/>
    <property type="match status" value="1"/>
</dbReference>
<dbReference type="EMBL" id="NNRU01000005">
    <property type="protein sequence ID" value="RFT28093.1"/>
    <property type="molecule type" value="Genomic_DNA"/>
</dbReference>